<reference evidence="2 3" key="1">
    <citation type="submission" date="2022-04" db="EMBL/GenBank/DDBJ databases">
        <authorList>
            <person name="Grouzdev D.S."/>
            <person name="Pantiukh K.S."/>
            <person name="Krutkina M.S."/>
        </authorList>
    </citation>
    <scope>NUCLEOTIDE SEQUENCE [LARGE SCALE GENOMIC DNA]</scope>
    <source>
        <strain evidence="2 3">6x-1</strain>
    </source>
</reference>
<dbReference type="PROSITE" id="PS51257">
    <property type="entry name" value="PROKAR_LIPOPROTEIN"/>
    <property type="match status" value="1"/>
</dbReference>
<keyword evidence="1" id="KW-0732">Signal</keyword>
<organism evidence="2 3">
    <name type="scientific">Ancylobacter crimeensis</name>
    <dbReference type="NCBI Taxonomy" id="2579147"/>
    <lineage>
        <taxon>Bacteria</taxon>
        <taxon>Pseudomonadati</taxon>
        <taxon>Pseudomonadota</taxon>
        <taxon>Alphaproteobacteria</taxon>
        <taxon>Hyphomicrobiales</taxon>
        <taxon>Xanthobacteraceae</taxon>
        <taxon>Ancylobacter</taxon>
    </lineage>
</organism>
<dbReference type="EMBL" id="JALKCH010000001">
    <property type="protein sequence ID" value="MCK0195435.1"/>
    <property type="molecule type" value="Genomic_DNA"/>
</dbReference>
<gene>
    <name evidence="2" type="ORF">MWN34_00755</name>
</gene>
<accession>A0ABT0D662</accession>
<proteinExistence type="predicted"/>
<sequence>MLKTVFISAIASIACAFALFAGAASATGYLNRGTEVVDVAAPLAQDIAGDCVVQTRWVQSGGKMIQVERPVCY</sequence>
<feature type="signal peptide" evidence="1">
    <location>
        <begin position="1"/>
        <end position="26"/>
    </location>
</feature>
<evidence type="ECO:0000256" key="1">
    <source>
        <dbReference type="SAM" id="SignalP"/>
    </source>
</evidence>
<dbReference type="Proteomes" id="UP001203284">
    <property type="component" value="Unassembled WGS sequence"/>
</dbReference>
<protein>
    <submittedName>
        <fullName evidence="2">Uncharacterized protein</fullName>
    </submittedName>
</protein>
<evidence type="ECO:0000313" key="3">
    <source>
        <dbReference type="Proteomes" id="UP001203284"/>
    </source>
</evidence>
<comment type="caution">
    <text evidence="2">The sequence shown here is derived from an EMBL/GenBank/DDBJ whole genome shotgun (WGS) entry which is preliminary data.</text>
</comment>
<feature type="chain" id="PRO_5046584465" evidence="1">
    <location>
        <begin position="27"/>
        <end position="73"/>
    </location>
</feature>
<name>A0ABT0D662_9HYPH</name>
<dbReference type="RefSeq" id="WP_247025721.1">
    <property type="nucleotide sequence ID" value="NZ_JALKCH010000001.1"/>
</dbReference>
<evidence type="ECO:0000313" key="2">
    <source>
        <dbReference type="EMBL" id="MCK0195435.1"/>
    </source>
</evidence>
<keyword evidence="3" id="KW-1185">Reference proteome</keyword>